<name>A0A401YQM3_9ACTN</name>
<feature type="region of interest" description="Disordered" evidence="1">
    <location>
        <begin position="1"/>
        <end position="20"/>
    </location>
</feature>
<comment type="caution">
    <text evidence="2">The sequence shown here is derived from an EMBL/GenBank/DDBJ whole genome shotgun (WGS) entry which is preliminary data.</text>
</comment>
<sequence length="145" mass="14937">MGACRNPPTARDPVGESSADEATAGLRHVGRQDEERVAVSVGPDGNVVALWARRGGLPVLVSATTRSGGATLPDPRVPRPVTVRVSTHTPEPTGSVELAGLEPAHVTVQPLPENRILVGTPELGGIRTGSTAPSGAEQFAPRFSP</sequence>
<dbReference type="AlphaFoldDB" id="A0A401YQM3"/>
<organism evidence="2 3">
    <name type="scientific">Embleya hyalina</name>
    <dbReference type="NCBI Taxonomy" id="516124"/>
    <lineage>
        <taxon>Bacteria</taxon>
        <taxon>Bacillati</taxon>
        <taxon>Actinomycetota</taxon>
        <taxon>Actinomycetes</taxon>
        <taxon>Kitasatosporales</taxon>
        <taxon>Streptomycetaceae</taxon>
        <taxon>Embleya</taxon>
    </lineage>
</organism>
<dbReference type="Proteomes" id="UP000286931">
    <property type="component" value="Unassembled WGS sequence"/>
</dbReference>
<gene>
    <name evidence="2" type="ORF">EHYA_04532</name>
</gene>
<reference evidence="2 3" key="1">
    <citation type="submission" date="2018-12" db="EMBL/GenBank/DDBJ databases">
        <title>Draft genome sequence of Embleya hyalina NBRC 13850T.</title>
        <authorList>
            <person name="Komaki H."/>
            <person name="Hosoyama A."/>
            <person name="Kimura A."/>
            <person name="Ichikawa N."/>
            <person name="Tamura T."/>
        </authorList>
    </citation>
    <scope>NUCLEOTIDE SEQUENCE [LARGE SCALE GENOMIC DNA]</scope>
    <source>
        <strain evidence="2 3">NBRC 13850</strain>
    </source>
</reference>
<evidence type="ECO:0000313" key="3">
    <source>
        <dbReference type="Proteomes" id="UP000286931"/>
    </source>
</evidence>
<feature type="region of interest" description="Disordered" evidence="1">
    <location>
        <begin position="121"/>
        <end position="145"/>
    </location>
</feature>
<evidence type="ECO:0000313" key="2">
    <source>
        <dbReference type="EMBL" id="GCD96845.1"/>
    </source>
</evidence>
<accession>A0A401YQM3</accession>
<evidence type="ECO:0000256" key="1">
    <source>
        <dbReference type="SAM" id="MobiDB-lite"/>
    </source>
</evidence>
<dbReference type="EMBL" id="BIFH01000022">
    <property type="protein sequence ID" value="GCD96845.1"/>
    <property type="molecule type" value="Genomic_DNA"/>
</dbReference>
<protein>
    <submittedName>
        <fullName evidence="2">Uncharacterized protein</fullName>
    </submittedName>
</protein>
<keyword evidence="3" id="KW-1185">Reference proteome</keyword>
<proteinExistence type="predicted"/>